<proteinExistence type="predicted"/>
<gene>
    <name evidence="2" type="ORF">G1C95_1634</name>
</gene>
<dbReference type="AlphaFoldDB" id="A0A7Y0EQC6"/>
<evidence type="ECO:0000256" key="1">
    <source>
        <dbReference type="SAM" id="MobiDB-lite"/>
    </source>
</evidence>
<name>A0A7Y0EQC6_9BIFI</name>
<reference evidence="2 3" key="1">
    <citation type="submission" date="2020-02" db="EMBL/GenBank/DDBJ databases">
        <title>Characterization of phylogenetic diversity of novel bifidobacterial species isolated in Czech ZOOs.</title>
        <authorList>
            <person name="Lugli G.A."/>
            <person name="Vera N.B."/>
            <person name="Ventura M."/>
        </authorList>
    </citation>
    <scope>NUCLEOTIDE SEQUENCE [LARGE SCALE GENOMIC DNA]</scope>
    <source>
        <strain evidence="2 3">DSM 109957</strain>
    </source>
</reference>
<organism evidence="2 3">
    <name type="scientific">Bifidobacterium oedipodis</name>
    <dbReference type="NCBI Taxonomy" id="2675322"/>
    <lineage>
        <taxon>Bacteria</taxon>
        <taxon>Bacillati</taxon>
        <taxon>Actinomycetota</taxon>
        <taxon>Actinomycetes</taxon>
        <taxon>Bifidobacteriales</taxon>
        <taxon>Bifidobacteriaceae</taxon>
        <taxon>Bifidobacterium</taxon>
    </lineage>
</organism>
<protein>
    <submittedName>
        <fullName evidence="2">Uncharacterized protein</fullName>
    </submittedName>
</protein>
<feature type="region of interest" description="Disordered" evidence="1">
    <location>
        <begin position="1"/>
        <end position="37"/>
    </location>
</feature>
<accession>A0A7Y0EQC6</accession>
<comment type="caution">
    <text evidence="2">The sequence shown here is derived from an EMBL/GenBank/DDBJ whole genome shotgun (WGS) entry which is preliminary data.</text>
</comment>
<sequence>MMAGKFRSARHDEDVRNGSYPAIIQSGSPPVKAGTHR</sequence>
<dbReference type="EMBL" id="JAAIII010000004">
    <property type="protein sequence ID" value="NMM94447.1"/>
    <property type="molecule type" value="Genomic_DNA"/>
</dbReference>
<evidence type="ECO:0000313" key="2">
    <source>
        <dbReference type="EMBL" id="NMM94447.1"/>
    </source>
</evidence>
<keyword evidence="3" id="KW-1185">Reference proteome</keyword>
<dbReference type="Proteomes" id="UP000532194">
    <property type="component" value="Unassembled WGS sequence"/>
</dbReference>
<evidence type="ECO:0000313" key="3">
    <source>
        <dbReference type="Proteomes" id="UP000532194"/>
    </source>
</evidence>